<evidence type="ECO:0000256" key="1">
    <source>
        <dbReference type="SAM" id="Phobius"/>
    </source>
</evidence>
<feature type="transmembrane region" description="Helical" evidence="1">
    <location>
        <begin position="35"/>
        <end position="54"/>
    </location>
</feature>
<dbReference type="RefSeq" id="WP_132011047.1">
    <property type="nucleotide sequence ID" value="NZ_JABUHM010000012.1"/>
</dbReference>
<dbReference type="AlphaFoldDB" id="A0A4R2B2Z8"/>
<comment type="caution">
    <text evidence="2">The sequence shown here is derived from an EMBL/GenBank/DDBJ whole genome shotgun (WGS) entry which is preliminary data.</text>
</comment>
<keyword evidence="1" id="KW-1133">Transmembrane helix</keyword>
<organism evidence="2 3">
    <name type="scientific">Mesobacillus foraminis</name>
    <dbReference type="NCBI Taxonomy" id="279826"/>
    <lineage>
        <taxon>Bacteria</taxon>
        <taxon>Bacillati</taxon>
        <taxon>Bacillota</taxon>
        <taxon>Bacilli</taxon>
        <taxon>Bacillales</taxon>
        <taxon>Bacillaceae</taxon>
        <taxon>Mesobacillus</taxon>
    </lineage>
</organism>
<evidence type="ECO:0000313" key="2">
    <source>
        <dbReference type="EMBL" id="TCN20425.1"/>
    </source>
</evidence>
<protein>
    <submittedName>
        <fullName evidence="2">Uncharacterized protein</fullName>
    </submittedName>
</protein>
<evidence type="ECO:0000313" key="3">
    <source>
        <dbReference type="Proteomes" id="UP000295689"/>
    </source>
</evidence>
<gene>
    <name evidence="2" type="ORF">EV146_11443</name>
</gene>
<name>A0A4R2B2Z8_9BACI</name>
<reference evidence="2 3" key="1">
    <citation type="journal article" date="2015" name="Stand. Genomic Sci.">
        <title>Genomic Encyclopedia of Bacterial and Archaeal Type Strains, Phase III: the genomes of soil and plant-associated and newly described type strains.</title>
        <authorList>
            <person name="Whitman W.B."/>
            <person name="Woyke T."/>
            <person name="Klenk H.P."/>
            <person name="Zhou Y."/>
            <person name="Lilburn T.G."/>
            <person name="Beck B.J."/>
            <person name="De Vos P."/>
            <person name="Vandamme P."/>
            <person name="Eisen J.A."/>
            <person name="Garrity G."/>
            <person name="Hugenholtz P."/>
            <person name="Kyrpides N.C."/>
        </authorList>
    </citation>
    <scope>NUCLEOTIDE SEQUENCE [LARGE SCALE GENOMIC DNA]</scope>
    <source>
        <strain evidence="2 3">CV53</strain>
    </source>
</reference>
<keyword evidence="1" id="KW-0812">Transmembrane</keyword>
<keyword evidence="1" id="KW-0472">Membrane</keyword>
<keyword evidence="3" id="KW-1185">Reference proteome</keyword>
<dbReference type="EMBL" id="SLVV01000014">
    <property type="protein sequence ID" value="TCN20425.1"/>
    <property type="molecule type" value="Genomic_DNA"/>
</dbReference>
<sequence>MADFLWTIYLGLLATASLAFLIKGKYKTKLSKIDFVVSIIPWIGLFGYVTETAILNPAAWKIIGVAAFVWDLTFTMLLKGYEGEEILDEMPVLARRIWMLATFAVMVGPLYYGLFRYAFG</sequence>
<dbReference type="Proteomes" id="UP000295689">
    <property type="component" value="Unassembled WGS sequence"/>
</dbReference>
<feature type="transmembrane region" description="Helical" evidence="1">
    <location>
        <begin position="98"/>
        <end position="119"/>
    </location>
</feature>
<accession>A0A4R2B2Z8</accession>
<feature type="transmembrane region" description="Helical" evidence="1">
    <location>
        <begin position="6"/>
        <end position="23"/>
    </location>
</feature>
<proteinExistence type="predicted"/>